<sequence>MPVIDLDSRPPADRPRRTRRGPHLLIIAAAAALLLGVPGEAAHLPSVFDDLCGYLAATGQPGAGVTVIDADSGEIVQTTTISGDC</sequence>
<keyword evidence="2" id="KW-1185">Reference proteome</keyword>
<name>A0ABS1W3R7_9ACTN</name>
<gene>
    <name evidence="1" type="ORF">JKJ07_44565</name>
</gene>
<accession>A0ABS1W3R7</accession>
<protein>
    <recommendedName>
        <fullName evidence="3">Penicillin-binding protein</fullName>
    </recommendedName>
</protein>
<organism evidence="1 2">
    <name type="scientific">Paractinoplanes lichenicola</name>
    <dbReference type="NCBI Taxonomy" id="2802976"/>
    <lineage>
        <taxon>Bacteria</taxon>
        <taxon>Bacillati</taxon>
        <taxon>Actinomycetota</taxon>
        <taxon>Actinomycetes</taxon>
        <taxon>Micromonosporales</taxon>
        <taxon>Micromonosporaceae</taxon>
        <taxon>Paractinoplanes</taxon>
    </lineage>
</organism>
<evidence type="ECO:0000313" key="2">
    <source>
        <dbReference type="Proteomes" id="UP000598996"/>
    </source>
</evidence>
<dbReference type="RefSeq" id="WP_202998134.1">
    <property type="nucleotide sequence ID" value="NZ_JAENHO010000018.1"/>
</dbReference>
<comment type="caution">
    <text evidence="1">The sequence shown here is derived from an EMBL/GenBank/DDBJ whole genome shotgun (WGS) entry which is preliminary data.</text>
</comment>
<proteinExistence type="predicted"/>
<evidence type="ECO:0000313" key="1">
    <source>
        <dbReference type="EMBL" id="MBL7261381.1"/>
    </source>
</evidence>
<evidence type="ECO:0008006" key="3">
    <source>
        <dbReference type="Google" id="ProtNLM"/>
    </source>
</evidence>
<dbReference type="Proteomes" id="UP000598996">
    <property type="component" value="Unassembled WGS sequence"/>
</dbReference>
<dbReference type="EMBL" id="JAENHO010000018">
    <property type="protein sequence ID" value="MBL7261381.1"/>
    <property type="molecule type" value="Genomic_DNA"/>
</dbReference>
<reference evidence="1 2" key="1">
    <citation type="submission" date="2021-01" db="EMBL/GenBank/DDBJ databases">
        <title>Actinoplanes sp. nov. LDG1-01 isolated from lichen.</title>
        <authorList>
            <person name="Saeng-In P."/>
            <person name="Phongsopitanun W."/>
            <person name="Kanchanasin P."/>
            <person name="Yuki M."/>
            <person name="Kudo T."/>
            <person name="Ohkuma M."/>
            <person name="Tanasupawat S."/>
        </authorList>
    </citation>
    <scope>NUCLEOTIDE SEQUENCE [LARGE SCALE GENOMIC DNA]</scope>
    <source>
        <strain evidence="1 2">LDG1-01</strain>
    </source>
</reference>